<gene>
    <name evidence="1" type="ORF">TIFTF001_012622</name>
</gene>
<evidence type="ECO:0000313" key="1">
    <source>
        <dbReference type="EMBL" id="GMN43421.1"/>
    </source>
</evidence>
<proteinExistence type="predicted"/>
<name>A0AA88D5C4_FICCA</name>
<dbReference type="Gramene" id="FCD_00033049-RA">
    <property type="protein sequence ID" value="FCD_00033049-RA:cds"/>
    <property type="gene ID" value="FCD_00033049"/>
</dbReference>
<dbReference type="EMBL" id="BTGU01000016">
    <property type="protein sequence ID" value="GMN43421.1"/>
    <property type="molecule type" value="Genomic_DNA"/>
</dbReference>
<organism evidence="1 2">
    <name type="scientific">Ficus carica</name>
    <name type="common">Common fig</name>
    <dbReference type="NCBI Taxonomy" id="3494"/>
    <lineage>
        <taxon>Eukaryota</taxon>
        <taxon>Viridiplantae</taxon>
        <taxon>Streptophyta</taxon>
        <taxon>Embryophyta</taxon>
        <taxon>Tracheophyta</taxon>
        <taxon>Spermatophyta</taxon>
        <taxon>Magnoliopsida</taxon>
        <taxon>eudicotyledons</taxon>
        <taxon>Gunneridae</taxon>
        <taxon>Pentapetalae</taxon>
        <taxon>rosids</taxon>
        <taxon>fabids</taxon>
        <taxon>Rosales</taxon>
        <taxon>Moraceae</taxon>
        <taxon>Ficeae</taxon>
        <taxon>Ficus</taxon>
    </lineage>
</organism>
<reference evidence="1" key="1">
    <citation type="submission" date="2023-07" db="EMBL/GenBank/DDBJ databases">
        <title>draft genome sequence of fig (Ficus carica).</title>
        <authorList>
            <person name="Takahashi T."/>
            <person name="Nishimura K."/>
        </authorList>
    </citation>
    <scope>NUCLEOTIDE SEQUENCE</scope>
</reference>
<protein>
    <submittedName>
        <fullName evidence="1">Uncharacterized protein</fullName>
    </submittedName>
</protein>
<sequence>MVKVGFGYDYIDNVYKAVRVCGWLGNFRVEVCTLGLDAWRDIEMNQAVESCNEYSMRTNKEQKEHDIETARDAVDGKQEKRELKDHCEEFLFQRS</sequence>
<evidence type="ECO:0000313" key="2">
    <source>
        <dbReference type="Proteomes" id="UP001187192"/>
    </source>
</evidence>
<dbReference type="AlphaFoldDB" id="A0AA88D5C4"/>
<dbReference type="Proteomes" id="UP001187192">
    <property type="component" value="Unassembled WGS sequence"/>
</dbReference>
<keyword evidence="2" id="KW-1185">Reference proteome</keyword>
<comment type="caution">
    <text evidence="1">The sequence shown here is derived from an EMBL/GenBank/DDBJ whole genome shotgun (WGS) entry which is preliminary data.</text>
</comment>
<accession>A0AA88D5C4</accession>